<keyword evidence="8" id="KW-1185">Reference proteome</keyword>
<dbReference type="GO" id="GO:0006508">
    <property type="term" value="P:proteolysis"/>
    <property type="evidence" value="ECO:0007669"/>
    <property type="project" value="UniProtKB-KW"/>
</dbReference>
<evidence type="ECO:0000256" key="4">
    <source>
        <dbReference type="ARBA" id="ARBA00022801"/>
    </source>
</evidence>
<dbReference type="EMBL" id="FCOB02000048">
    <property type="protein sequence ID" value="SAL01929.1"/>
    <property type="molecule type" value="Genomic_DNA"/>
</dbReference>
<keyword evidence="4" id="KW-0378">Hydrolase</keyword>
<accession>A0A158E506</accession>
<evidence type="ECO:0000256" key="2">
    <source>
        <dbReference type="ARBA" id="ARBA00022670"/>
    </source>
</evidence>
<dbReference type="InterPro" id="IPR001563">
    <property type="entry name" value="Peptidase_S10"/>
</dbReference>
<organism evidence="7 8">
    <name type="scientific">Caballeronia ptereochthonis</name>
    <dbReference type="NCBI Taxonomy" id="1777144"/>
    <lineage>
        <taxon>Bacteria</taxon>
        <taxon>Pseudomonadati</taxon>
        <taxon>Pseudomonadota</taxon>
        <taxon>Betaproteobacteria</taxon>
        <taxon>Burkholderiales</taxon>
        <taxon>Burkholderiaceae</taxon>
        <taxon>Caballeronia</taxon>
    </lineage>
</organism>
<evidence type="ECO:0000256" key="3">
    <source>
        <dbReference type="ARBA" id="ARBA00022729"/>
    </source>
</evidence>
<dbReference type="OrthoDB" id="9770107at2"/>
<proteinExistence type="predicted"/>
<dbReference type="AlphaFoldDB" id="A0A158E506"/>
<gene>
    <name evidence="7" type="ORF">AWB83_06510</name>
</gene>
<evidence type="ECO:0000256" key="6">
    <source>
        <dbReference type="SAM" id="MobiDB-lite"/>
    </source>
</evidence>
<comment type="caution">
    <text evidence="7">The sequence shown here is derived from an EMBL/GenBank/DDBJ whole genome shotgun (WGS) entry which is preliminary data.</text>
</comment>
<dbReference type="STRING" id="1777144.AWB83_06510"/>
<dbReference type="PANTHER" id="PTHR11802">
    <property type="entry name" value="SERINE PROTEASE FAMILY S10 SERINE CARBOXYPEPTIDASE"/>
    <property type="match status" value="1"/>
</dbReference>
<dbReference type="Pfam" id="PF00450">
    <property type="entry name" value="Peptidase_S10"/>
    <property type="match status" value="1"/>
</dbReference>
<evidence type="ECO:0000313" key="8">
    <source>
        <dbReference type="Proteomes" id="UP000054978"/>
    </source>
</evidence>
<dbReference type="PANTHER" id="PTHR11802:SF3">
    <property type="entry name" value="RETINOID-INDUCIBLE SERINE CARBOXYPEPTIDASE"/>
    <property type="match status" value="1"/>
</dbReference>
<name>A0A158E506_9BURK</name>
<sequence>MNSDPLAASGKPAGAEDATMATAAKAPAKKAPKKTATTAKKDQPYFDPVAYGNGPDDAVQPTEADENAAITHHSVTIGGAKIAYTATVGHLVTVDPSSSKPSAKMFYVAFTKDGAKEDTRPLTFFYNGGPGSSSVFVLLGSFAPRRIKTAMPSFTPPAPYQMEDNPDSLIDRSDLIFINPVGTGYSAAIAPNKNRDFWGVDQDAGSIAQFIKRYLTKNNRWNSPKFLFGESYGTARSCVLAYKLHEDGIDLNGVTLQSSILDYRQAGNPVGALPTAAADAWYHKKLGVHPTPTNLLNFAEQVAEFARTDYLNALRKFPQTDDEVVEKLSEYTGIEKATLLAWSLDVAAYDSRGNSLFLTTLLKSKGESLGAYDGRVTAISTGIAGKIDPNSGGNDPTMTAVSGVYTTMWNSYLNEQLKFTSTSSFTDLNDQAFLNWDFRHTDPTGAQKGMDSKGNIILYTAGDLAAVMALNVDLKVLSANGMYDFVTPFYQTIIDLQQMPLIDKTVRQNLSATFYPSGHMVYLDGGSRTQLKADLGKMYDEATSNHAAMSRIIALQKVTADKGAALSPVGGA</sequence>
<dbReference type="Gene3D" id="3.40.50.1820">
    <property type="entry name" value="alpha/beta hydrolase"/>
    <property type="match status" value="1"/>
</dbReference>
<dbReference type="RefSeq" id="WP_087049812.1">
    <property type="nucleotide sequence ID" value="NZ_FCOB02000048.1"/>
</dbReference>
<dbReference type="SUPFAM" id="SSF53474">
    <property type="entry name" value="alpha/beta-Hydrolases"/>
    <property type="match status" value="1"/>
</dbReference>
<evidence type="ECO:0000313" key="7">
    <source>
        <dbReference type="EMBL" id="SAL01929.1"/>
    </source>
</evidence>
<keyword evidence="2" id="KW-0645">Protease</keyword>
<evidence type="ECO:0000256" key="5">
    <source>
        <dbReference type="ARBA" id="ARBA00023180"/>
    </source>
</evidence>
<feature type="region of interest" description="Disordered" evidence="6">
    <location>
        <begin position="1"/>
        <end position="48"/>
    </location>
</feature>
<keyword evidence="3" id="KW-0732">Signal</keyword>
<evidence type="ECO:0000256" key="1">
    <source>
        <dbReference type="ARBA" id="ARBA00022645"/>
    </source>
</evidence>
<reference evidence="7" key="1">
    <citation type="submission" date="2016-01" db="EMBL/GenBank/DDBJ databases">
        <authorList>
            <person name="Peeters C."/>
        </authorList>
    </citation>
    <scope>NUCLEOTIDE SEQUENCE [LARGE SCALE GENOMIC DNA]</scope>
    <source>
        <strain evidence="7">LMG 29326</strain>
    </source>
</reference>
<keyword evidence="5" id="KW-0325">Glycoprotein</keyword>
<dbReference type="InterPro" id="IPR029058">
    <property type="entry name" value="AB_hydrolase_fold"/>
</dbReference>
<dbReference type="GO" id="GO:0004185">
    <property type="term" value="F:serine-type carboxypeptidase activity"/>
    <property type="evidence" value="ECO:0007669"/>
    <property type="project" value="InterPro"/>
</dbReference>
<dbReference type="Proteomes" id="UP000054978">
    <property type="component" value="Unassembled WGS sequence"/>
</dbReference>
<keyword evidence="1 7" id="KW-0121">Carboxypeptidase</keyword>
<protein>
    <submittedName>
        <fullName evidence="7">Peptidase S10, serine carboxypeptidase</fullName>
    </submittedName>
</protein>